<comment type="caution">
    <text evidence="2">The sequence shown here is derived from an EMBL/GenBank/DDBJ whole genome shotgun (WGS) entry which is preliminary data.</text>
</comment>
<feature type="signal peptide" evidence="1">
    <location>
        <begin position="1"/>
        <end position="27"/>
    </location>
</feature>
<feature type="chain" id="PRO_5035940626" evidence="1">
    <location>
        <begin position="28"/>
        <end position="53"/>
    </location>
</feature>
<dbReference type="Proteomes" id="UP000822688">
    <property type="component" value="Chromosome V"/>
</dbReference>
<name>A0A8T0HMS8_CERPU</name>
<keyword evidence="1" id="KW-0732">Signal</keyword>
<dbReference type="EMBL" id="CM026426">
    <property type="protein sequence ID" value="KAG0572121.1"/>
    <property type="molecule type" value="Genomic_DNA"/>
</dbReference>
<organism evidence="2 3">
    <name type="scientific">Ceratodon purpureus</name>
    <name type="common">Fire moss</name>
    <name type="synonym">Dicranum purpureum</name>
    <dbReference type="NCBI Taxonomy" id="3225"/>
    <lineage>
        <taxon>Eukaryota</taxon>
        <taxon>Viridiplantae</taxon>
        <taxon>Streptophyta</taxon>
        <taxon>Embryophyta</taxon>
        <taxon>Bryophyta</taxon>
        <taxon>Bryophytina</taxon>
        <taxon>Bryopsida</taxon>
        <taxon>Dicranidae</taxon>
        <taxon>Pseudoditrichales</taxon>
        <taxon>Ditrichaceae</taxon>
        <taxon>Ceratodon</taxon>
    </lineage>
</organism>
<accession>A0A8T0HMS8</accession>
<keyword evidence="3" id="KW-1185">Reference proteome</keyword>
<protein>
    <submittedName>
        <fullName evidence="2">Uncharacterized protein</fullName>
    </submittedName>
</protein>
<dbReference type="AlphaFoldDB" id="A0A8T0HMS8"/>
<evidence type="ECO:0000313" key="3">
    <source>
        <dbReference type="Proteomes" id="UP000822688"/>
    </source>
</evidence>
<evidence type="ECO:0000256" key="1">
    <source>
        <dbReference type="SAM" id="SignalP"/>
    </source>
</evidence>
<proteinExistence type="predicted"/>
<reference evidence="2" key="1">
    <citation type="submission" date="2020-06" db="EMBL/GenBank/DDBJ databases">
        <title>WGS assembly of Ceratodon purpureus strain R40.</title>
        <authorList>
            <person name="Carey S.B."/>
            <person name="Jenkins J."/>
            <person name="Shu S."/>
            <person name="Lovell J.T."/>
            <person name="Sreedasyam A."/>
            <person name="Maumus F."/>
            <person name="Tiley G.P."/>
            <person name="Fernandez-Pozo N."/>
            <person name="Barry K."/>
            <person name="Chen C."/>
            <person name="Wang M."/>
            <person name="Lipzen A."/>
            <person name="Daum C."/>
            <person name="Saski C.A."/>
            <person name="Payton A.C."/>
            <person name="Mcbreen J.C."/>
            <person name="Conrad R.E."/>
            <person name="Kollar L.M."/>
            <person name="Olsson S."/>
            <person name="Huttunen S."/>
            <person name="Landis J.B."/>
            <person name="Wickett N.J."/>
            <person name="Johnson M.G."/>
            <person name="Rensing S.A."/>
            <person name="Grimwood J."/>
            <person name="Schmutz J."/>
            <person name="Mcdaniel S.F."/>
        </authorList>
    </citation>
    <scope>NUCLEOTIDE SEQUENCE</scope>
    <source>
        <strain evidence="2">R40</strain>
    </source>
</reference>
<evidence type="ECO:0000313" key="2">
    <source>
        <dbReference type="EMBL" id="KAG0572121.1"/>
    </source>
</evidence>
<gene>
    <name evidence="2" type="ORF">KC19_VG070100</name>
</gene>
<sequence length="53" mass="5976">MPFLQSVTFRCLVIQIQVMGTTGTVTADSTPWCLENIVLTPTFYKHSFTPKIL</sequence>